<evidence type="ECO:0000256" key="1">
    <source>
        <dbReference type="SAM" id="Coils"/>
    </source>
</evidence>
<protein>
    <submittedName>
        <fullName evidence="4">TIGR03545 family protein</fullName>
    </submittedName>
</protein>
<evidence type="ECO:0000313" key="4">
    <source>
        <dbReference type="EMBL" id="MCZ0864906.1"/>
    </source>
</evidence>
<feature type="coiled-coil region" evidence="1">
    <location>
        <begin position="146"/>
        <end position="180"/>
    </location>
</feature>
<keyword evidence="1" id="KW-0175">Coiled coil</keyword>
<keyword evidence="3" id="KW-0812">Transmembrane</keyword>
<evidence type="ECO:0000256" key="2">
    <source>
        <dbReference type="SAM" id="MobiDB-lite"/>
    </source>
</evidence>
<feature type="coiled-coil region" evidence="1">
    <location>
        <begin position="209"/>
        <end position="247"/>
    </location>
</feature>
<dbReference type="NCBIfam" id="TIGR03545">
    <property type="entry name" value="TIGR03545 family protein"/>
    <property type="match status" value="1"/>
</dbReference>
<accession>A0A9J6RKI1</accession>
<proteinExistence type="predicted"/>
<dbReference type="EMBL" id="JAPTGG010000004">
    <property type="protein sequence ID" value="MCZ0864906.1"/>
    <property type="molecule type" value="Genomic_DNA"/>
</dbReference>
<dbReference type="InterPro" id="IPR019934">
    <property type="entry name" value="CHP03545"/>
</dbReference>
<comment type="caution">
    <text evidence="4">The sequence shown here is derived from an EMBL/GenBank/DDBJ whole genome shotgun (WGS) entry which is preliminary data.</text>
</comment>
<organism evidence="4 5">
    <name type="scientific">Dasania phycosphaerae</name>
    <dbReference type="NCBI Taxonomy" id="2950436"/>
    <lineage>
        <taxon>Bacteria</taxon>
        <taxon>Pseudomonadati</taxon>
        <taxon>Pseudomonadota</taxon>
        <taxon>Gammaproteobacteria</taxon>
        <taxon>Cellvibrionales</taxon>
        <taxon>Spongiibacteraceae</taxon>
        <taxon>Dasania</taxon>
    </lineage>
</organism>
<keyword evidence="5" id="KW-1185">Reference proteome</keyword>
<dbReference type="Proteomes" id="UP001069090">
    <property type="component" value="Unassembled WGS sequence"/>
</dbReference>
<feature type="transmembrane region" description="Helical" evidence="3">
    <location>
        <begin position="7"/>
        <end position="28"/>
    </location>
</feature>
<gene>
    <name evidence="4" type="ORF">O0V09_06820</name>
</gene>
<feature type="region of interest" description="Disordered" evidence="2">
    <location>
        <begin position="108"/>
        <end position="138"/>
    </location>
</feature>
<evidence type="ECO:0000313" key="5">
    <source>
        <dbReference type="Proteomes" id="UP001069090"/>
    </source>
</evidence>
<feature type="compositionally biased region" description="Low complexity" evidence="2">
    <location>
        <begin position="113"/>
        <end position="131"/>
    </location>
</feature>
<dbReference type="RefSeq" id="WP_258331059.1">
    <property type="nucleotide sequence ID" value="NZ_JAPTGG010000004.1"/>
</dbReference>
<reference evidence="4 5" key="1">
    <citation type="submission" date="2022-12" db="EMBL/GenBank/DDBJ databases">
        <title>Dasania phycosphaerae sp. nov., isolated from particulate material of the south coast of Korea.</title>
        <authorList>
            <person name="Jiang Y."/>
        </authorList>
    </citation>
    <scope>NUCLEOTIDE SEQUENCE [LARGE SCALE GENOMIC DNA]</scope>
    <source>
        <strain evidence="4 5">GY-19</strain>
    </source>
</reference>
<evidence type="ECO:0000256" key="3">
    <source>
        <dbReference type="SAM" id="Phobius"/>
    </source>
</evidence>
<keyword evidence="3" id="KW-0472">Membrane</keyword>
<keyword evidence="3" id="KW-1133">Transmembrane helix</keyword>
<dbReference type="AlphaFoldDB" id="A0A9J6RKI1"/>
<name>A0A9J6RKI1_9GAMM</name>
<sequence length="555" mass="61501">MTQWIRWWGLGVFVALVLLWWLCIDSIISYSIESFGSKAVGAKVEVASSELKLAPLSLSIKGLAITNPDRPMENLWYSDDIQLQLDSSFLLRRQVIVEQANVSGLQFNSPRRSSGALSKSKAKASSSPGLGEQIKTGAKDMLPDPKQVIANEKAAIKAKVDDIEQRIKTLEQQWQQRIDELPNKEDIAAYKQRWKALKKKNWLEKIADTKALQKDINQDIDQLNDLEKQLDKDKAKLKGLIQEAKELPEKEADRLLAKAGYSGGSAQLAQSLFGDQAKQWLNQLTGLFKNVASSKPAEAVKPARGEGQWITFTEQQPHPDFLIKQAKLSGNFKLLGDSIDFTGHAQDITHQAKRWPQPTRFSLQGNSTQGASFNSQGSIDLRNKPTSEMSLNVKQLSINELILSASDSMPIKLNSARLQGDAQMAISADNLAFNGKGLFTQTQFKVANTDSNSQQIIAGLLQDIDSFDLQLGLKGDIEQPELSLKSNLDKALSKAFGQQASKKMDQYKQDLRAQLSAELAPQLQGLTQDADFITAIKEQLANKQNELKVFSKGLL</sequence>